<feature type="compositionally biased region" description="Low complexity" evidence="2">
    <location>
        <begin position="329"/>
        <end position="348"/>
    </location>
</feature>
<keyword evidence="5" id="KW-1185">Reference proteome</keyword>
<feature type="compositionally biased region" description="Pro residues" evidence="2">
    <location>
        <begin position="381"/>
        <end position="390"/>
    </location>
</feature>
<feature type="coiled-coil region" evidence="1">
    <location>
        <begin position="220"/>
        <end position="247"/>
    </location>
</feature>
<keyword evidence="1" id="KW-0175">Coiled coil</keyword>
<organism evidence="4 5">
    <name type="scientific">Fibrivirga algicola</name>
    <dbReference type="NCBI Taxonomy" id="2950420"/>
    <lineage>
        <taxon>Bacteria</taxon>
        <taxon>Pseudomonadati</taxon>
        <taxon>Bacteroidota</taxon>
        <taxon>Cytophagia</taxon>
        <taxon>Cytophagales</taxon>
        <taxon>Spirosomataceae</taxon>
        <taxon>Fibrivirga</taxon>
    </lineage>
</organism>
<proteinExistence type="predicted"/>
<keyword evidence="3" id="KW-0732">Signal</keyword>
<evidence type="ECO:0000313" key="4">
    <source>
        <dbReference type="EMBL" id="NID10483.1"/>
    </source>
</evidence>
<comment type="caution">
    <text evidence="4">The sequence shown here is derived from an EMBL/GenBank/DDBJ whole genome shotgun (WGS) entry which is preliminary data.</text>
</comment>
<protein>
    <submittedName>
        <fullName evidence="4">Uncharacterized protein</fullName>
    </submittedName>
</protein>
<evidence type="ECO:0000256" key="2">
    <source>
        <dbReference type="SAM" id="MobiDB-lite"/>
    </source>
</evidence>
<reference evidence="5" key="1">
    <citation type="submission" date="2019-09" db="EMBL/GenBank/DDBJ databases">
        <authorList>
            <person name="Jung D.-H."/>
        </authorList>
    </citation>
    <scope>NUCLEOTIDE SEQUENCE [LARGE SCALE GENOMIC DNA]</scope>
    <source>
        <strain evidence="5">JA-25</strain>
    </source>
</reference>
<reference evidence="5" key="2">
    <citation type="submission" date="2023-07" db="EMBL/GenBank/DDBJ databases">
        <authorList>
            <person name="Jung D.-H."/>
        </authorList>
    </citation>
    <scope>NUCLEOTIDE SEQUENCE [LARGE SCALE GENOMIC DNA]</scope>
    <source>
        <strain evidence="5">JA-25</strain>
    </source>
</reference>
<dbReference type="Proteomes" id="UP000606008">
    <property type="component" value="Unassembled WGS sequence"/>
</dbReference>
<feature type="chain" id="PRO_5046521521" evidence="3">
    <location>
        <begin position="19"/>
        <end position="495"/>
    </location>
</feature>
<dbReference type="EMBL" id="WAEL01000003">
    <property type="protein sequence ID" value="NID10483.1"/>
    <property type="molecule type" value="Genomic_DNA"/>
</dbReference>
<evidence type="ECO:0000256" key="3">
    <source>
        <dbReference type="SAM" id="SignalP"/>
    </source>
</evidence>
<evidence type="ECO:0000313" key="5">
    <source>
        <dbReference type="Proteomes" id="UP000606008"/>
    </source>
</evidence>
<name>A0ABX0QHZ8_9BACT</name>
<feature type="signal peptide" evidence="3">
    <location>
        <begin position="1"/>
        <end position="18"/>
    </location>
</feature>
<gene>
    <name evidence="4" type="ORF">F7231_09890</name>
</gene>
<accession>A0ABX0QHZ8</accession>
<evidence type="ECO:0000256" key="1">
    <source>
        <dbReference type="SAM" id="Coils"/>
    </source>
</evidence>
<feature type="region of interest" description="Disordered" evidence="2">
    <location>
        <begin position="248"/>
        <end position="393"/>
    </location>
</feature>
<sequence>MKIPSTFLFLALTVTANAQTEPAAQTGIDAGTFGMAKATLEFLATDQKTFGAAKKPACDGCTDYVDLTEFIKTNNLKKADGLVNDIKKHSMMLNDEFAADAFTSEGAVLDSLRRYVMKRVTNGPERVHRTKLASFAAYETKMTALAGGADPEKAVNEQEAALLEGDTPADGTATASTGMDWGKWAFWLSLLNLAGLVYLVLTRQRGAGGPVISDKDDARLAGLQDENNRLSSTVAELANRLTIAEKKLAGAPPAGPANRPVERTPAATQPIADRGPAERGMMPQAEPPRRPDAPAERPMGSPAPVGNQPRTGYGNPANPVIPPQNAPMGNGSAGAQQASAFPSQSQGAPLRTTPIIPPAPSAPGTPVGSVDQSGTFGTATPTPPPPPAPAPTKLFARTADLGNGFSVAGLLELAERGTVYEIDLTSPNTATFQVSQSPESQQLAMSDPYSYLSDACLYENQPGGPNSRIQTVAPGQLTLQGDKWQITDKARIGFV</sequence>
<dbReference type="RefSeq" id="WP_166691776.1">
    <property type="nucleotide sequence ID" value="NZ_WAEL01000003.1"/>
</dbReference>